<dbReference type="PANTHER" id="PTHR34311:SF2">
    <property type="entry name" value="CONJUGAL TRANSFER PROTEIN TRAN"/>
    <property type="match status" value="1"/>
</dbReference>
<proteinExistence type="predicted"/>
<dbReference type="PANTHER" id="PTHR34311">
    <property type="entry name" value="PROTEIN CBG21698-RELATED"/>
    <property type="match status" value="1"/>
</dbReference>
<reference evidence="2" key="1">
    <citation type="submission" date="2023-10" db="EMBL/GenBank/DDBJ databases">
        <title>Genome assembly of Pristionchus species.</title>
        <authorList>
            <person name="Yoshida K."/>
            <person name="Sommer R.J."/>
        </authorList>
    </citation>
    <scope>NUCLEOTIDE SEQUENCE</scope>
    <source>
        <strain evidence="2">RS5133</strain>
    </source>
</reference>
<evidence type="ECO:0000256" key="1">
    <source>
        <dbReference type="SAM" id="SignalP"/>
    </source>
</evidence>
<protein>
    <recommendedName>
        <fullName evidence="4">Secreted protein</fullName>
    </recommendedName>
</protein>
<feature type="non-terminal residue" evidence="2">
    <location>
        <position position="1"/>
    </location>
</feature>
<dbReference type="Proteomes" id="UP001432322">
    <property type="component" value="Unassembled WGS sequence"/>
</dbReference>
<gene>
    <name evidence="2" type="ORF">PFISCL1PPCAC_9312</name>
</gene>
<keyword evidence="3" id="KW-1185">Reference proteome</keyword>
<accession>A0AAV5VJB0</accession>
<comment type="caution">
    <text evidence="2">The sequence shown here is derived from an EMBL/GenBank/DDBJ whole genome shotgun (WGS) entry which is preliminary data.</text>
</comment>
<sequence length="214" mass="23632">TFRMRVVLVLAAVVAAAAAMPHDVNPCSLLKSATIAFVTDIGAPEDLDYTQADMLNTYVNRVIQAAQSNDDLTKLCISRQTFYNTLGKNYENCINRYAIFGLGDSTIGNARVFEHLFRQLQFMCSGGFDIWTANRACITVADRTSTCFATFDGPVHQNNPVNLCGTGTQDYLNCIQNDYKTYCGGNHMAGWFGCERERLGWSADCNTLVCDVVN</sequence>
<feature type="signal peptide" evidence="1">
    <location>
        <begin position="1"/>
        <end position="19"/>
    </location>
</feature>
<evidence type="ECO:0008006" key="4">
    <source>
        <dbReference type="Google" id="ProtNLM"/>
    </source>
</evidence>
<dbReference type="EMBL" id="BTSY01000003">
    <property type="protein sequence ID" value="GMT18015.1"/>
    <property type="molecule type" value="Genomic_DNA"/>
</dbReference>
<keyword evidence="1" id="KW-0732">Signal</keyword>
<evidence type="ECO:0000313" key="3">
    <source>
        <dbReference type="Proteomes" id="UP001432322"/>
    </source>
</evidence>
<feature type="chain" id="PRO_5043910456" description="Secreted protein" evidence="1">
    <location>
        <begin position="20"/>
        <end position="214"/>
    </location>
</feature>
<organism evidence="2 3">
    <name type="scientific">Pristionchus fissidentatus</name>
    <dbReference type="NCBI Taxonomy" id="1538716"/>
    <lineage>
        <taxon>Eukaryota</taxon>
        <taxon>Metazoa</taxon>
        <taxon>Ecdysozoa</taxon>
        <taxon>Nematoda</taxon>
        <taxon>Chromadorea</taxon>
        <taxon>Rhabditida</taxon>
        <taxon>Rhabditina</taxon>
        <taxon>Diplogasteromorpha</taxon>
        <taxon>Diplogasteroidea</taxon>
        <taxon>Neodiplogasteridae</taxon>
        <taxon>Pristionchus</taxon>
    </lineage>
</organism>
<dbReference type="AlphaFoldDB" id="A0AAV5VJB0"/>
<evidence type="ECO:0000313" key="2">
    <source>
        <dbReference type="EMBL" id="GMT18015.1"/>
    </source>
</evidence>
<name>A0AAV5VJB0_9BILA</name>